<evidence type="ECO:0000313" key="3">
    <source>
        <dbReference type="EMBL" id="KKT36040.1"/>
    </source>
</evidence>
<accession>A0A0G1GND7</accession>
<dbReference type="Pfam" id="PF13439">
    <property type="entry name" value="Glyco_transf_4"/>
    <property type="match status" value="1"/>
</dbReference>
<dbReference type="InterPro" id="IPR001296">
    <property type="entry name" value="Glyco_trans_1"/>
</dbReference>
<dbReference type="InterPro" id="IPR050194">
    <property type="entry name" value="Glycosyltransferase_grp1"/>
</dbReference>
<dbReference type="AlphaFoldDB" id="A0A0G1GND7"/>
<dbReference type="Proteomes" id="UP000034069">
    <property type="component" value="Unassembled WGS sequence"/>
</dbReference>
<dbReference type="SUPFAM" id="SSF53756">
    <property type="entry name" value="UDP-Glycosyltransferase/glycogen phosphorylase"/>
    <property type="match status" value="1"/>
</dbReference>
<proteinExistence type="predicted"/>
<comment type="caution">
    <text evidence="3">The sequence shown here is derived from an EMBL/GenBank/DDBJ whole genome shotgun (WGS) entry which is preliminary data.</text>
</comment>
<evidence type="ECO:0000313" key="4">
    <source>
        <dbReference type="Proteomes" id="UP000034069"/>
    </source>
</evidence>
<dbReference type="EMBL" id="LCHN01000008">
    <property type="protein sequence ID" value="KKT36040.1"/>
    <property type="molecule type" value="Genomic_DNA"/>
</dbReference>
<dbReference type="InterPro" id="IPR028098">
    <property type="entry name" value="Glyco_trans_4-like_N"/>
</dbReference>
<dbReference type="PANTHER" id="PTHR45947">
    <property type="entry name" value="SULFOQUINOVOSYL TRANSFERASE SQD2"/>
    <property type="match status" value="1"/>
</dbReference>
<name>A0A0G1GND7_9BACT</name>
<evidence type="ECO:0000259" key="2">
    <source>
        <dbReference type="Pfam" id="PF13439"/>
    </source>
</evidence>
<protein>
    <submittedName>
        <fullName evidence="3">Glycosyl transferase group 1</fullName>
    </submittedName>
</protein>
<gene>
    <name evidence="3" type="ORF">UW23_C0008G0017</name>
</gene>
<reference evidence="3 4" key="1">
    <citation type="journal article" date="2015" name="Nature">
        <title>rRNA introns, odd ribosomes, and small enigmatic genomes across a large radiation of phyla.</title>
        <authorList>
            <person name="Brown C.T."/>
            <person name="Hug L.A."/>
            <person name="Thomas B.C."/>
            <person name="Sharon I."/>
            <person name="Castelle C.J."/>
            <person name="Singh A."/>
            <person name="Wilkins M.J."/>
            <person name="Williams K.H."/>
            <person name="Banfield J.F."/>
        </authorList>
    </citation>
    <scope>NUCLEOTIDE SEQUENCE [LARGE SCALE GENOMIC DNA]</scope>
</reference>
<dbReference type="PROSITE" id="PS51257">
    <property type="entry name" value="PROKAR_LIPOPROTEIN"/>
    <property type="match status" value="1"/>
</dbReference>
<feature type="domain" description="Glycosyltransferase subfamily 4-like N-terminal" evidence="2">
    <location>
        <begin position="19"/>
        <end position="198"/>
    </location>
</feature>
<dbReference type="Gene3D" id="3.40.50.2000">
    <property type="entry name" value="Glycogen Phosphorylase B"/>
    <property type="match status" value="2"/>
</dbReference>
<dbReference type="Pfam" id="PF00534">
    <property type="entry name" value="Glycos_transf_1"/>
    <property type="match status" value="1"/>
</dbReference>
<organism evidence="3 4">
    <name type="scientific">Candidatus Collierbacteria bacterium GW2011_GWA1_44_12</name>
    <dbReference type="NCBI Taxonomy" id="1618376"/>
    <lineage>
        <taxon>Bacteria</taxon>
        <taxon>Candidatus Collieribacteriota</taxon>
    </lineage>
</organism>
<dbReference type="CDD" id="cd03801">
    <property type="entry name" value="GT4_PimA-like"/>
    <property type="match status" value="1"/>
</dbReference>
<sequence length="393" mass="43458">MAKTRILMIGWEYPPHNSGGLGVACQGIVENLVDQGEEVVLVLPTPDEVMNPEDLRTTPRGGRYKILYIHSPLRPYVGKDGDEYCGDLMRDVELFSKKVALAAKSESYDLIHVHDWLTVPTGVALKEKTGKPLVMHVHSTEYDRTAAGFPNSMVGEIERRGFEKADLIITVSKYTKQVLVDRFKVPEEKITVVHNGNDYSPQPGSVSIEFLKNSPVVIFVGRLTIQKGPEYFLDLARRVLEKRPETIFVFAGNGDMYQHLLMTSAYLSLSGSVLFAGFLRDAAKDRLYQRADVFVMPSVSEPFGIVALEAAAAGKPVIVSKTSGVAEVLPSAIKLDFWDSELMSKSVLSLINKSDHGRDLGEKVMKEAGAVTWDKAAAKIKDSYRQLLLNNNG</sequence>
<keyword evidence="3" id="KW-0808">Transferase</keyword>
<feature type="domain" description="Glycosyl transferase family 1" evidence="1">
    <location>
        <begin position="211"/>
        <end position="360"/>
    </location>
</feature>
<evidence type="ECO:0000259" key="1">
    <source>
        <dbReference type="Pfam" id="PF00534"/>
    </source>
</evidence>
<dbReference type="GO" id="GO:0016757">
    <property type="term" value="F:glycosyltransferase activity"/>
    <property type="evidence" value="ECO:0007669"/>
    <property type="project" value="InterPro"/>
</dbReference>
<dbReference type="PANTHER" id="PTHR45947:SF3">
    <property type="entry name" value="SULFOQUINOVOSYL TRANSFERASE SQD2"/>
    <property type="match status" value="1"/>
</dbReference>